<dbReference type="EMBL" id="SGIM01000003">
    <property type="protein sequence ID" value="RZF54721.1"/>
    <property type="molecule type" value="Genomic_DNA"/>
</dbReference>
<dbReference type="Gene3D" id="3.90.105.10">
    <property type="entry name" value="Molybdopterin biosynthesis moea protein, domain 2"/>
    <property type="match status" value="1"/>
</dbReference>
<dbReference type="Pfam" id="PF00994">
    <property type="entry name" value="MoCF_biosynth"/>
    <property type="match status" value="1"/>
</dbReference>
<dbReference type="PANTHER" id="PTHR10192:SF5">
    <property type="entry name" value="GEPHYRIN"/>
    <property type="match status" value="1"/>
</dbReference>
<dbReference type="NCBIfam" id="TIGR00177">
    <property type="entry name" value="molyb_syn"/>
    <property type="match status" value="1"/>
</dbReference>
<proteinExistence type="inferred from homology"/>
<dbReference type="InterPro" id="IPR001453">
    <property type="entry name" value="MoaB/Mog_dom"/>
</dbReference>
<dbReference type="SUPFAM" id="SSF63882">
    <property type="entry name" value="MoeA N-terminal region -like"/>
    <property type="match status" value="1"/>
</dbReference>
<gene>
    <name evidence="8" type="ORF">EXE30_05725</name>
</gene>
<dbReference type="RefSeq" id="WP_130161579.1">
    <property type="nucleotide sequence ID" value="NZ_SGIM01000003.1"/>
</dbReference>
<dbReference type="SUPFAM" id="SSF63867">
    <property type="entry name" value="MoeA C-terminal domain-like"/>
    <property type="match status" value="1"/>
</dbReference>
<dbReference type="SMART" id="SM00852">
    <property type="entry name" value="MoCF_biosynth"/>
    <property type="match status" value="1"/>
</dbReference>
<dbReference type="Proteomes" id="UP000292110">
    <property type="component" value="Unassembled WGS sequence"/>
</dbReference>
<keyword evidence="6 8" id="KW-0808">Transferase</keyword>
<keyword evidence="6" id="KW-0460">Magnesium</keyword>
<dbReference type="SUPFAM" id="SSF53218">
    <property type="entry name" value="Molybdenum cofactor biosynthesis proteins"/>
    <property type="match status" value="1"/>
</dbReference>
<dbReference type="Gene3D" id="3.40.980.10">
    <property type="entry name" value="MoaB/Mog-like domain"/>
    <property type="match status" value="1"/>
</dbReference>
<sequence>MSGCGAEKGLISIDEALQLIQTRPQVLATETLPLGQCLNRYLAEAVYSNVNLPNFSQSAVDGYALNTMLEHLQDARFDLKGEIKAGSVSDCPLEQGQAIRIFTGGKIPEGTTHVARQEIVIVESDANIRLAEHIKPEADIRFTGEEIQVGQQLADVGQKINSGALAALSMAGVQTIDVFSVPKVAVVVTGDEVAETPADLQAGKVFDANGPLLKAWFNDYGLDVEILHIADEAEQVRHCFEQLKQQYDVIITTGGVSVGDYDFVRPCAFETGFEQVFWKVKQKPGKPLFFAEYKPLNSEGHPCYLLGLPGNPAAVYVAMQIYGKTLLDALQSQDQPLEWFSAILTHELKSDARERFLRMHAYFEYGQLKLQSLAKQQSHMLSNLMQANCLVRIPANIKIEAGQLVSGLFIHN</sequence>
<evidence type="ECO:0000256" key="5">
    <source>
        <dbReference type="ARBA" id="ARBA00047317"/>
    </source>
</evidence>
<comment type="catalytic activity">
    <reaction evidence="5">
        <text>adenylyl-molybdopterin + molybdate = Mo-molybdopterin + AMP + H(+)</text>
        <dbReference type="Rhea" id="RHEA:35047"/>
        <dbReference type="ChEBI" id="CHEBI:15378"/>
        <dbReference type="ChEBI" id="CHEBI:36264"/>
        <dbReference type="ChEBI" id="CHEBI:62727"/>
        <dbReference type="ChEBI" id="CHEBI:71302"/>
        <dbReference type="ChEBI" id="CHEBI:456215"/>
        <dbReference type="EC" id="2.10.1.1"/>
    </reaction>
</comment>
<dbReference type="GO" id="GO:0046872">
    <property type="term" value="F:metal ion binding"/>
    <property type="evidence" value="ECO:0007669"/>
    <property type="project" value="UniProtKB-UniRule"/>
</dbReference>
<organism evidence="8 9">
    <name type="scientific">Acinetobacter halotolerans</name>
    <dbReference type="NCBI Taxonomy" id="1752076"/>
    <lineage>
        <taxon>Bacteria</taxon>
        <taxon>Pseudomonadati</taxon>
        <taxon>Pseudomonadota</taxon>
        <taxon>Gammaproteobacteria</taxon>
        <taxon>Moraxellales</taxon>
        <taxon>Moraxellaceae</taxon>
        <taxon>Acinetobacter</taxon>
    </lineage>
</organism>
<accession>A0A4Q6XB66</accession>
<keyword evidence="4 6" id="KW-0501">Molybdenum cofactor biosynthesis</keyword>
<dbReference type="InterPro" id="IPR005110">
    <property type="entry name" value="MoeA_linker/N"/>
</dbReference>
<evidence type="ECO:0000256" key="4">
    <source>
        <dbReference type="ARBA" id="ARBA00023150"/>
    </source>
</evidence>
<comment type="pathway">
    <text evidence="2 6">Cofactor biosynthesis; molybdopterin biosynthesis.</text>
</comment>
<evidence type="ECO:0000313" key="9">
    <source>
        <dbReference type="Proteomes" id="UP000292110"/>
    </source>
</evidence>
<dbReference type="EC" id="2.10.1.1" evidence="6"/>
<dbReference type="Pfam" id="PF03453">
    <property type="entry name" value="MoeA_N"/>
    <property type="match status" value="1"/>
</dbReference>
<name>A0A4Q6XB66_9GAMM</name>
<dbReference type="GO" id="GO:0005829">
    <property type="term" value="C:cytosol"/>
    <property type="evidence" value="ECO:0007669"/>
    <property type="project" value="TreeGrafter"/>
</dbReference>
<dbReference type="CDD" id="cd00887">
    <property type="entry name" value="MoeA"/>
    <property type="match status" value="1"/>
</dbReference>
<dbReference type="InterPro" id="IPR038987">
    <property type="entry name" value="MoeA-like"/>
</dbReference>
<dbReference type="GO" id="GO:0061599">
    <property type="term" value="F:molybdopterin molybdotransferase activity"/>
    <property type="evidence" value="ECO:0007669"/>
    <property type="project" value="UniProtKB-UniRule"/>
</dbReference>
<comment type="caution">
    <text evidence="8">The sequence shown here is derived from an EMBL/GenBank/DDBJ whole genome shotgun (WGS) entry which is preliminary data.</text>
</comment>
<reference evidence="8 9" key="1">
    <citation type="submission" date="2019-02" db="EMBL/GenBank/DDBJ databases">
        <title>The draft genome of Acinetobacter halotolerans strain JCM 31009.</title>
        <authorList>
            <person name="Qin J."/>
            <person name="Feng Y."/>
            <person name="Nemec A."/>
            <person name="Zong Z."/>
        </authorList>
    </citation>
    <scope>NUCLEOTIDE SEQUENCE [LARGE SCALE GENOMIC DNA]</scope>
    <source>
        <strain evidence="8 9">JCM 31009</strain>
    </source>
</reference>
<dbReference type="InterPro" id="IPR036688">
    <property type="entry name" value="MoeA_C_domain_IV_sf"/>
</dbReference>
<evidence type="ECO:0000256" key="6">
    <source>
        <dbReference type="RuleBase" id="RU365090"/>
    </source>
</evidence>
<dbReference type="UniPathway" id="UPA00344"/>
<dbReference type="PANTHER" id="PTHR10192">
    <property type="entry name" value="MOLYBDOPTERIN BIOSYNTHESIS PROTEIN"/>
    <property type="match status" value="1"/>
</dbReference>
<keyword evidence="9" id="KW-1185">Reference proteome</keyword>
<evidence type="ECO:0000256" key="3">
    <source>
        <dbReference type="ARBA" id="ARBA00010763"/>
    </source>
</evidence>
<dbReference type="InterPro" id="IPR036135">
    <property type="entry name" value="MoeA_linker/N_sf"/>
</dbReference>
<dbReference type="InterPro" id="IPR036425">
    <property type="entry name" value="MoaB/Mog-like_dom_sf"/>
</dbReference>
<dbReference type="GO" id="GO:0006777">
    <property type="term" value="P:Mo-molybdopterin cofactor biosynthetic process"/>
    <property type="evidence" value="ECO:0007669"/>
    <property type="project" value="UniProtKB-UniRule"/>
</dbReference>
<dbReference type="InterPro" id="IPR005111">
    <property type="entry name" value="MoeA_C_domain_IV"/>
</dbReference>
<comment type="cofactor">
    <cofactor evidence="6">
        <name>Mg(2+)</name>
        <dbReference type="ChEBI" id="CHEBI:18420"/>
    </cofactor>
</comment>
<evidence type="ECO:0000313" key="8">
    <source>
        <dbReference type="EMBL" id="RZF54721.1"/>
    </source>
</evidence>
<dbReference type="Gene3D" id="2.40.340.10">
    <property type="entry name" value="MoeA, C-terminal, domain IV"/>
    <property type="match status" value="1"/>
</dbReference>
<dbReference type="AlphaFoldDB" id="A0A4Q6XB66"/>
<dbReference type="Gene3D" id="2.170.190.11">
    <property type="entry name" value="Molybdopterin biosynthesis moea protein, domain 3"/>
    <property type="match status" value="1"/>
</dbReference>
<evidence type="ECO:0000259" key="7">
    <source>
        <dbReference type="SMART" id="SM00852"/>
    </source>
</evidence>
<evidence type="ECO:0000256" key="2">
    <source>
        <dbReference type="ARBA" id="ARBA00005046"/>
    </source>
</evidence>
<protein>
    <recommendedName>
        <fullName evidence="6">Molybdopterin molybdenumtransferase</fullName>
        <ecNumber evidence="6">2.10.1.1</ecNumber>
    </recommendedName>
</protein>
<dbReference type="Pfam" id="PF03454">
    <property type="entry name" value="MoeA_C"/>
    <property type="match status" value="1"/>
</dbReference>
<comment type="similarity">
    <text evidence="3 6">Belongs to the MoeA family.</text>
</comment>
<keyword evidence="6" id="KW-0479">Metal-binding</keyword>
<evidence type="ECO:0000256" key="1">
    <source>
        <dbReference type="ARBA" id="ARBA00002901"/>
    </source>
</evidence>
<comment type="function">
    <text evidence="1 6">Catalyzes the insertion of molybdate into adenylated molybdopterin with the concomitant release of AMP.</text>
</comment>
<feature type="domain" description="MoaB/Mog" evidence="7">
    <location>
        <begin position="185"/>
        <end position="329"/>
    </location>
</feature>
<keyword evidence="6" id="KW-0500">Molybdenum</keyword>